<accession>A0A1U7LX73</accession>
<reference evidence="1 2" key="1">
    <citation type="journal article" date="2016" name="Appl. Environ. Microbiol.">
        <title>Function and Phylogeny of Bacterial Butyryl Coenzyme A:Acetate Transferases and Their Diversity in the Proximal Colon of Swine.</title>
        <authorList>
            <person name="Trachsel J."/>
            <person name="Bayles D.O."/>
            <person name="Looft T."/>
            <person name="Levine U.Y."/>
            <person name="Allen H.K."/>
        </authorList>
    </citation>
    <scope>NUCLEOTIDE SEQUENCE [LARGE SCALE GENOMIC DNA]</scope>
    <source>
        <strain evidence="1 2">35-6-1</strain>
    </source>
</reference>
<dbReference type="AlphaFoldDB" id="A0A1U7LX73"/>
<sequence length="69" mass="8005">MKGIYQQKAGKKDLGLWTKTCWLFATLTCPNLKPNRFERFLEYAEKTEDTEKTKNKTVNLCFSTGARVI</sequence>
<dbReference type="Proteomes" id="UP000187166">
    <property type="component" value="Unassembled WGS sequence"/>
</dbReference>
<gene>
    <name evidence="1" type="ORF">BIV18_09990</name>
</gene>
<evidence type="ECO:0000313" key="2">
    <source>
        <dbReference type="Proteomes" id="UP000187166"/>
    </source>
</evidence>
<proteinExistence type="predicted"/>
<evidence type="ECO:0000313" key="1">
    <source>
        <dbReference type="EMBL" id="OLR61674.1"/>
    </source>
</evidence>
<dbReference type="EMBL" id="MJIH01000008">
    <property type="protein sequence ID" value="OLR61674.1"/>
    <property type="molecule type" value="Genomic_DNA"/>
</dbReference>
<keyword evidence="2" id="KW-1185">Reference proteome</keyword>
<name>A0A1U7LX73_9FIRM</name>
<comment type="caution">
    <text evidence="1">The sequence shown here is derived from an EMBL/GenBank/DDBJ whole genome shotgun (WGS) entry which is preliminary data.</text>
</comment>
<organism evidence="1 2">
    <name type="scientific">Peptoniphilus porci</name>
    <dbReference type="NCBI Taxonomy" id="2652280"/>
    <lineage>
        <taxon>Bacteria</taxon>
        <taxon>Bacillati</taxon>
        <taxon>Bacillota</taxon>
        <taxon>Tissierellia</taxon>
        <taxon>Tissierellales</taxon>
        <taxon>Peptoniphilaceae</taxon>
        <taxon>Peptoniphilus</taxon>
    </lineage>
</organism>
<protein>
    <submittedName>
        <fullName evidence="1">Uncharacterized protein</fullName>
    </submittedName>
</protein>